<evidence type="ECO:0000313" key="1">
    <source>
        <dbReference type="EMBL" id="JAD65890.1"/>
    </source>
</evidence>
<dbReference type="AlphaFoldDB" id="A0A0A9BXJ3"/>
<sequence>MARTSIWVARTSIPIAGSSIWAERSSVLAFVLCLHRVRVHCGESLRPSENIWACLLGAGACQRLLLL</sequence>
<proteinExistence type="predicted"/>
<reference evidence="1" key="2">
    <citation type="journal article" date="2015" name="Data Brief">
        <title>Shoot transcriptome of the giant reed, Arundo donax.</title>
        <authorList>
            <person name="Barrero R.A."/>
            <person name="Guerrero F.D."/>
            <person name="Moolhuijzen P."/>
            <person name="Goolsby J.A."/>
            <person name="Tidwell J."/>
            <person name="Bellgard S.E."/>
            <person name="Bellgard M.I."/>
        </authorList>
    </citation>
    <scope>NUCLEOTIDE SEQUENCE</scope>
    <source>
        <tissue evidence="1">Shoot tissue taken approximately 20 cm above the soil surface</tissue>
    </source>
</reference>
<protein>
    <submittedName>
        <fullName evidence="1">Uncharacterized protein</fullName>
    </submittedName>
</protein>
<organism evidence="1">
    <name type="scientific">Arundo donax</name>
    <name type="common">Giant reed</name>
    <name type="synonym">Donax arundinaceus</name>
    <dbReference type="NCBI Taxonomy" id="35708"/>
    <lineage>
        <taxon>Eukaryota</taxon>
        <taxon>Viridiplantae</taxon>
        <taxon>Streptophyta</taxon>
        <taxon>Embryophyta</taxon>
        <taxon>Tracheophyta</taxon>
        <taxon>Spermatophyta</taxon>
        <taxon>Magnoliopsida</taxon>
        <taxon>Liliopsida</taxon>
        <taxon>Poales</taxon>
        <taxon>Poaceae</taxon>
        <taxon>PACMAD clade</taxon>
        <taxon>Arundinoideae</taxon>
        <taxon>Arundineae</taxon>
        <taxon>Arundo</taxon>
    </lineage>
</organism>
<accession>A0A0A9BXJ3</accession>
<reference evidence="1" key="1">
    <citation type="submission" date="2014-09" db="EMBL/GenBank/DDBJ databases">
        <authorList>
            <person name="Magalhaes I.L.F."/>
            <person name="Oliveira U."/>
            <person name="Santos F.R."/>
            <person name="Vidigal T.H.D.A."/>
            <person name="Brescovit A.D."/>
            <person name="Santos A.J."/>
        </authorList>
    </citation>
    <scope>NUCLEOTIDE SEQUENCE</scope>
    <source>
        <tissue evidence="1">Shoot tissue taken approximately 20 cm above the soil surface</tissue>
    </source>
</reference>
<name>A0A0A9BXJ3_ARUDO</name>
<dbReference type="EMBL" id="GBRH01232005">
    <property type="protein sequence ID" value="JAD65890.1"/>
    <property type="molecule type" value="Transcribed_RNA"/>
</dbReference>